<dbReference type="CDD" id="cd16321">
    <property type="entry name" value="MraZ_C"/>
    <property type="match status" value="1"/>
</dbReference>
<dbReference type="InterPro" id="IPR003444">
    <property type="entry name" value="MraZ"/>
</dbReference>
<dbReference type="Gene3D" id="3.40.1550.20">
    <property type="entry name" value="Transcriptional regulator MraZ domain"/>
    <property type="match status" value="1"/>
</dbReference>
<dbReference type="EMBL" id="BAABBF010000002">
    <property type="protein sequence ID" value="GAA3700795.1"/>
    <property type="molecule type" value="Genomic_DNA"/>
</dbReference>
<dbReference type="SUPFAM" id="SSF89447">
    <property type="entry name" value="AbrB/MazE/MraZ-like"/>
    <property type="match status" value="1"/>
</dbReference>
<proteinExistence type="predicted"/>
<dbReference type="CDD" id="cd16320">
    <property type="entry name" value="MraZ_N"/>
    <property type="match status" value="1"/>
</dbReference>
<gene>
    <name evidence="1" type="ORF">GCM10022268_08490</name>
</gene>
<dbReference type="PANTHER" id="PTHR34701:SF1">
    <property type="entry name" value="TRANSCRIPTIONAL REGULATOR MRAZ"/>
    <property type="match status" value="1"/>
</dbReference>
<dbReference type="Proteomes" id="UP001500523">
    <property type="component" value="Unassembled WGS sequence"/>
</dbReference>
<organism evidence="1 2">
    <name type="scientific">Sphingomonas cynarae</name>
    <dbReference type="NCBI Taxonomy" id="930197"/>
    <lineage>
        <taxon>Bacteria</taxon>
        <taxon>Pseudomonadati</taxon>
        <taxon>Pseudomonadota</taxon>
        <taxon>Alphaproteobacteria</taxon>
        <taxon>Sphingomonadales</taxon>
        <taxon>Sphingomonadaceae</taxon>
        <taxon>Sphingomonas</taxon>
    </lineage>
</organism>
<protein>
    <recommendedName>
        <fullName evidence="3">Division/cell wall cluster transcriptional repressor MraZ</fullName>
    </recommendedName>
</protein>
<evidence type="ECO:0008006" key="3">
    <source>
        <dbReference type="Google" id="ProtNLM"/>
    </source>
</evidence>
<sequence>MLAGCEGYVVSRGRYQGDGIGLVDDKGRVAIPNALRATLAANAPKADGKNGGTIVVGPHQNPVNKCLVAYDPGYLDILAEQLDRREAAFTGPDGEFDYNIKRRAAAGEAVPFDGSGRFIMPAFPRFYAGIGEHAFFFGVFDYIEIWDPKTLIETESMAANVKAACRFYMMQKGIAL</sequence>
<dbReference type="PANTHER" id="PTHR34701">
    <property type="entry name" value="TRANSCRIPTIONAL REGULATOR MRAZ"/>
    <property type="match status" value="1"/>
</dbReference>
<evidence type="ECO:0000313" key="2">
    <source>
        <dbReference type="Proteomes" id="UP001500523"/>
    </source>
</evidence>
<reference evidence="2" key="1">
    <citation type="journal article" date="2019" name="Int. J. Syst. Evol. Microbiol.">
        <title>The Global Catalogue of Microorganisms (GCM) 10K type strain sequencing project: providing services to taxonomists for standard genome sequencing and annotation.</title>
        <authorList>
            <consortium name="The Broad Institute Genomics Platform"/>
            <consortium name="The Broad Institute Genome Sequencing Center for Infectious Disease"/>
            <person name="Wu L."/>
            <person name="Ma J."/>
        </authorList>
    </citation>
    <scope>NUCLEOTIDE SEQUENCE [LARGE SCALE GENOMIC DNA]</scope>
    <source>
        <strain evidence="2">JCM 17498</strain>
    </source>
</reference>
<accession>A0ABP7D4X0</accession>
<dbReference type="InterPro" id="IPR035642">
    <property type="entry name" value="MraZ_N"/>
</dbReference>
<name>A0ABP7D4X0_9SPHN</name>
<dbReference type="InterPro" id="IPR038619">
    <property type="entry name" value="MraZ_sf"/>
</dbReference>
<evidence type="ECO:0000313" key="1">
    <source>
        <dbReference type="EMBL" id="GAA3700795.1"/>
    </source>
</evidence>
<dbReference type="InterPro" id="IPR035644">
    <property type="entry name" value="MraZ_C"/>
</dbReference>
<comment type="caution">
    <text evidence="1">The sequence shown here is derived from an EMBL/GenBank/DDBJ whole genome shotgun (WGS) entry which is preliminary data.</text>
</comment>
<keyword evidence="2" id="KW-1185">Reference proteome</keyword>
<dbReference type="InterPro" id="IPR037914">
    <property type="entry name" value="SpoVT-AbrB_sf"/>
</dbReference>